<gene>
    <name evidence="1" type="ORF">H9874_03985</name>
</gene>
<dbReference type="SUPFAM" id="SSF53756">
    <property type="entry name" value="UDP-Glycosyltransferase/glycogen phosphorylase"/>
    <property type="match status" value="1"/>
</dbReference>
<evidence type="ECO:0000313" key="1">
    <source>
        <dbReference type="EMBL" id="HIW78288.1"/>
    </source>
</evidence>
<sequence>MTETRRCIVIPAIKKNAVIPDQLVKRLAGVTLIQRAIDTARGVVPARDVIVVTDSQEISLICERNGVRAHYNAGLRFTSLDIISEMKSILRELGNDYGHIIVYRASCPLLTWVDIDDAYRRFLEDEADCLVTVKSVRHRIWEVRQGRLEAFLSEDETELVVESKALIIIKSDALEGGNIRRTVPYFLNDRAMEINSYQDWWLCERLLTQRRVVFVVAGYPAIGMGHVFRSLMLAHEIANHKVFFVCTKESELAASNIAARDYKTVIQRGELWEDVLALGPDLVINDMLDTSRDYMERLKAAGIPVVNFEDEGPGAALADQVVNALYEEGKGDGARENPRFFYGHRYFCLRDEFIQAEQNAFRPEPKCVLVTFGGTDMPDYTRQTLNVVEPLCRERGIAVRVVTGPGYAHRDELVRHIEELGNPLIRFEYATNVMSRMMEGVDLAVCSAGRTVYELAHMRIPSIVLAQHEREARHTFARADHGFAYMGVMRRFNAERLHKVFTQLIDEPQRRQRLYERQTRIHFEQNKAKVVSGILKLLKRER</sequence>
<proteinExistence type="predicted"/>
<reference evidence="1" key="2">
    <citation type="submission" date="2021-04" db="EMBL/GenBank/DDBJ databases">
        <authorList>
            <person name="Gilroy R."/>
        </authorList>
    </citation>
    <scope>NUCLEOTIDE SEQUENCE</scope>
    <source>
        <strain evidence="1">ChiSxjej5B17-1746</strain>
    </source>
</reference>
<dbReference type="EMBL" id="DXGI01000142">
    <property type="protein sequence ID" value="HIW78288.1"/>
    <property type="molecule type" value="Genomic_DNA"/>
</dbReference>
<dbReference type="Gene3D" id="3.40.50.2000">
    <property type="entry name" value="Glycogen Phosphorylase B"/>
    <property type="match status" value="1"/>
</dbReference>
<dbReference type="Gene3D" id="3.40.50.11190">
    <property type="match status" value="1"/>
</dbReference>
<reference evidence="1" key="1">
    <citation type="journal article" date="2021" name="PeerJ">
        <title>Extensive microbial diversity within the chicken gut microbiome revealed by metagenomics and culture.</title>
        <authorList>
            <person name="Gilroy R."/>
            <person name="Ravi A."/>
            <person name="Getino M."/>
            <person name="Pursley I."/>
            <person name="Horton D.L."/>
            <person name="Alikhan N.F."/>
            <person name="Baker D."/>
            <person name="Gharbi K."/>
            <person name="Hall N."/>
            <person name="Watson M."/>
            <person name="Adriaenssens E.M."/>
            <person name="Foster-Nyarko E."/>
            <person name="Jarju S."/>
            <person name="Secka A."/>
            <person name="Antonio M."/>
            <person name="Oren A."/>
            <person name="Chaudhuri R.R."/>
            <person name="La Ragione R."/>
            <person name="Hildebrand F."/>
            <person name="Pallen M.J."/>
        </authorList>
    </citation>
    <scope>NUCLEOTIDE SEQUENCE</scope>
    <source>
        <strain evidence="1">ChiSxjej5B17-1746</strain>
    </source>
</reference>
<dbReference type="GO" id="GO:0016757">
    <property type="term" value="F:glycosyltransferase activity"/>
    <property type="evidence" value="ECO:0007669"/>
    <property type="project" value="TreeGrafter"/>
</dbReference>
<dbReference type="Gene3D" id="3.90.550.10">
    <property type="entry name" value="Spore Coat Polysaccharide Biosynthesis Protein SpsA, Chain A"/>
    <property type="match status" value="1"/>
</dbReference>
<dbReference type="PANTHER" id="PTHR21015">
    <property type="entry name" value="UDP-N-ACETYLGLUCOSAMINE--N-ACETYLMURAMYL-(PENTAPEPTIDE) PYROPHOSPHORYL-UNDECAPRENOL N-ACETYLGLUCOSAMINE TRANSFERASE 1"/>
    <property type="match status" value="1"/>
</dbReference>
<evidence type="ECO:0000313" key="2">
    <source>
        <dbReference type="Proteomes" id="UP000824264"/>
    </source>
</evidence>
<accession>A0A9D1QYK1</accession>
<protein>
    <submittedName>
        <fullName evidence="1">Cytidine 5'-phosphate N-acetylneuraminic acid synthetase</fullName>
    </submittedName>
</protein>
<dbReference type="PANTHER" id="PTHR21015:SF22">
    <property type="entry name" value="GLYCOSYLTRANSFERASE"/>
    <property type="match status" value="1"/>
</dbReference>
<organism evidence="1 2">
    <name type="scientific">Candidatus Bilophila faecipullorum</name>
    <dbReference type="NCBI Taxonomy" id="2838482"/>
    <lineage>
        <taxon>Bacteria</taxon>
        <taxon>Pseudomonadati</taxon>
        <taxon>Thermodesulfobacteriota</taxon>
        <taxon>Desulfovibrionia</taxon>
        <taxon>Desulfovibrionales</taxon>
        <taxon>Desulfovibrionaceae</taxon>
        <taxon>Bilophila</taxon>
    </lineage>
</organism>
<comment type="caution">
    <text evidence="1">The sequence shown here is derived from an EMBL/GenBank/DDBJ whole genome shotgun (WGS) entry which is preliminary data.</text>
</comment>
<name>A0A9D1QYK1_9BACT</name>
<dbReference type="AlphaFoldDB" id="A0A9D1QYK1"/>
<dbReference type="SUPFAM" id="SSF53448">
    <property type="entry name" value="Nucleotide-diphospho-sugar transferases"/>
    <property type="match status" value="1"/>
</dbReference>
<dbReference type="Proteomes" id="UP000824264">
    <property type="component" value="Unassembled WGS sequence"/>
</dbReference>
<dbReference type="InterPro" id="IPR029044">
    <property type="entry name" value="Nucleotide-diphossugar_trans"/>
</dbReference>